<keyword evidence="9" id="KW-1185">Reference proteome</keyword>
<dbReference type="EMBL" id="JBHSAJ010000063">
    <property type="protein sequence ID" value="MFC3937216.1"/>
    <property type="molecule type" value="Genomic_DNA"/>
</dbReference>
<keyword evidence="2 4" id="KW-0442">Lipid degradation</keyword>
<feature type="short sequence motif" description="GXSXG" evidence="4">
    <location>
        <begin position="101"/>
        <end position="105"/>
    </location>
</feature>
<dbReference type="PANTHER" id="PTHR14226:SF78">
    <property type="entry name" value="SLR0060 PROTEIN"/>
    <property type="match status" value="1"/>
</dbReference>
<dbReference type="InterPro" id="IPR050301">
    <property type="entry name" value="NTE"/>
</dbReference>
<keyword evidence="3 4" id="KW-0443">Lipid metabolism</keyword>
<evidence type="ECO:0000259" key="7">
    <source>
        <dbReference type="PROSITE" id="PS51635"/>
    </source>
</evidence>
<proteinExistence type="predicted"/>
<organism evidence="8 9">
    <name type="scientific">Acidovorax facilis</name>
    <dbReference type="NCBI Taxonomy" id="12917"/>
    <lineage>
        <taxon>Bacteria</taxon>
        <taxon>Pseudomonadati</taxon>
        <taxon>Pseudomonadota</taxon>
        <taxon>Betaproteobacteria</taxon>
        <taxon>Burkholderiales</taxon>
        <taxon>Comamonadaceae</taxon>
        <taxon>Acidovorax</taxon>
    </lineage>
</organism>
<dbReference type="Gene3D" id="3.40.1090.10">
    <property type="entry name" value="Cytosolic phospholipase A2 catalytic domain"/>
    <property type="match status" value="2"/>
</dbReference>
<dbReference type="PROSITE" id="PS51635">
    <property type="entry name" value="PNPLA"/>
    <property type="match status" value="1"/>
</dbReference>
<dbReference type="Pfam" id="PF01734">
    <property type="entry name" value="Patatin"/>
    <property type="match status" value="1"/>
</dbReference>
<comment type="caution">
    <text evidence="8">The sequence shown here is derived from an EMBL/GenBank/DDBJ whole genome shotgun (WGS) entry which is preliminary data.</text>
</comment>
<dbReference type="RefSeq" id="WP_238385441.1">
    <property type="nucleotide sequence ID" value="NZ_CP192460.1"/>
</dbReference>
<evidence type="ECO:0000256" key="4">
    <source>
        <dbReference type="PROSITE-ProRule" id="PRU01161"/>
    </source>
</evidence>
<dbReference type="InterPro" id="IPR002641">
    <property type="entry name" value="PNPLA_dom"/>
</dbReference>
<feature type="chain" id="PRO_5045770152" evidence="6">
    <location>
        <begin position="29"/>
        <end position="479"/>
    </location>
</feature>
<dbReference type="SUPFAM" id="SSF52151">
    <property type="entry name" value="FabD/lysophospholipase-like"/>
    <property type="match status" value="1"/>
</dbReference>
<keyword evidence="1 4" id="KW-0378">Hydrolase</keyword>
<dbReference type="PANTHER" id="PTHR14226">
    <property type="entry name" value="NEUROPATHY TARGET ESTERASE/SWISS CHEESE D.MELANOGASTER"/>
    <property type="match status" value="1"/>
</dbReference>
<evidence type="ECO:0000256" key="3">
    <source>
        <dbReference type="ARBA" id="ARBA00023098"/>
    </source>
</evidence>
<reference evidence="9" key="1">
    <citation type="journal article" date="2019" name="Int. J. Syst. Evol. Microbiol.">
        <title>The Global Catalogue of Microorganisms (GCM) 10K type strain sequencing project: providing services to taxonomists for standard genome sequencing and annotation.</title>
        <authorList>
            <consortium name="The Broad Institute Genomics Platform"/>
            <consortium name="The Broad Institute Genome Sequencing Center for Infectious Disease"/>
            <person name="Wu L."/>
            <person name="Ma J."/>
        </authorList>
    </citation>
    <scope>NUCLEOTIDE SEQUENCE [LARGE SCALE GENOMIC DNA]</scope>
    <source>
        <strain evidence="9">CCUG 2113</strain>
    </source>
</reference>
<dbReference type="InterPro" id="IPR016035">
    <property type="entry name" value="Acyl_Trfase/lysoPLipase"/>
</dbReference>
<comment type="caution">
    <text evidence="4">Lacks conserved residue(s) required for the propagation of feature annotation.</text>
</comment>
<name>A0ABV8DF81_9BURK</name>
<gene>
    <name evidence="8" type="ORF">ACFOW3_21565</name>
</gene>
<sequence length="479" mass="52022">MPGQRMKQWMRRCAVVAALALLAGCSSVRPWINEPLKPEDQSIPERKSERDPTILVAVTLSGGGARAAAFGFGVLTEMQATRFDWNGRPTTLLDATDVISGVSGGSIVAAYLAAHGIEGLPRFEQDFLRQNFQNSLITQALRPGNLVDLTSPWFGRTHLLARRLDELYGGRTFGDVARRPRHPQLFITATDMSLGTGFEFTWDQFALICSDLRKVPLSFAVAASSAVPLLLSPVTLKNYADQCPQYQTVSRAATLAAGGDYRARLYRAHELSYLDAQRRPYIHLVDGGLADNLGVQRLLDRALAGGGLRETFSEVGIPPGTIRKLVLVTVNAERDPSENIDMSDKVPNMAQVVDSLLFGTGARATRETQEFLRDITQQWRQSLAAGPTGSSDAFAPGAEVHVISVNLRDAHDDVARRRLLQVPTAFSITSEEVTDLIEAGGSVLRHSPEFRALVQSLARQAPTTPSPTPGPASTPAKSE</sequence>
<protein>
    <submittedName>
        <fullName evidence="8">Patatin-like phospholipase family protein</fullName>
    </submittedName>
</protein>
<evidence type="ECO:0000313" key="8">
    <source>
        <dbReference type="EMBL" id="MFC3937216.1"/>
    </source>
</evidence>
<feature type="active site" description="Proton acceptor" evidence="4">
    <location>
        <position position="286"/>
    </location>
</feature>
<evidence type="ECO:0000256" key="5">
    <source>
        <dbReference type="SAM" id="MobiDB-lite"/>
    </source>
</evidence>
<evidence type="ECO:0000313" key="9">
    <source>
        <dbReference type="Proteomes" id="UP001595693"/>
    </source>
</evidence>
<feature type="active site" description="Nucleophile" evidence="4">
    <location>
        <position position="103"/>
    </location>
</feature>
<evidence type="ECO:0000256" key="2">
    <source>
        <dbReference type="ARBA" id="ARBA00022963"/>
    </source>
</evidence>
<feature type="region of interest" description="Disordered" evidence="5">
    <location>
        <begin position="456"/>
        <end position="479"/>
    </location>
</feature>
<feature type="short sequence motif" description="DGA/G" evidence="4">
    <location>
        <begin position="286"/>
        <end position="288"/>
    </location>
</feature>
<evidence type="ECO:0000256" key="6">
    <source>
        <dbReference type="SAM" id="SignalP"/>
    </source>
</evidence>
<feature type="signal peptide" evidence="6">
    <location>
        <begin position="1"/>
        <end position="28"/>
    </location>
</feature>
<evidence type="ECO:0000256" key="1">
    <source>
        <dbReference type="ARBA" id="ARBA00022801"/>
    </source>
</evidence>
<accession>A0ABV8DF81</accession>
<feature type="domain" description="PNPLA" evidence="7">
    <location>
        <begin position="59"/>
        <end position="299"/>
    </location>
</feature>
<dbReference type="Proteomes" id="UP001595693">
    <property type="component" value="Unassembled WGS sequence"/>
</dbReference>
<keyword evidence="6" id="KW-0732">Signal</keyword>
<dbReference type="PROSITE" id="PS51257">
    <property type="entry name" value="PROKAR_LIPOPROTEIN"/>
    <property type="match status" value="1"/>
</dbReference>